<evidence type="ECO:0000256" key="1">
    <source>
        <dbReference type="SAM" id="MobiDB-lite"/>
    </source>
</evidence>
<feature type="compositionally biased region" description="Basic and acidic residues" evidence="1">
    <location>
        <begin position="1"/>
        <end position="28"/>
    </location>
</feature>
<reference evidence="2" key="1">
    <citation type="submission" date="2022-12" db="EMBL/GenBank/DDBJ databases">
        <authorList>
            <person name="Alioto T."/>
            <person name="Alioto T."/>
            <person name="Gomez Garrido J."/>
        </authorList>
    </citation>
    <scope>NUCLEOTIDE SEQUENCE</scope>
</reference>
<keyword evidence="3" id="KW-1185">Reference proteome</keyword>
<gene>
    <name evidence="2" type="ORF">PODLI_1B037324</name>
</gene>
<protein>
    <submittedName>
        <fullName evidence="2">Uncharacterized protein</fullName>
    </submittedName>
</protein>
<evidence type="ECO:0000313" key="3">
    <source>
        <dbReference type="Proteomes" id="UP001178461"/>
    </source>
</evidence>
<dbReference type="Proteomes" id="UP001178461">
    <property type="component" value="Chromosome 4"/>
</dbReference>
<dbReference type="AlphaFoldDB" id="A0AA35K6A8"/>
<organism evidence="2 3">
    <name type="scientific">Podarcis lilfordi</name>
    <name type="common">Lilford's wall lizard</name>
    <dbReference type="NCBI Taxonomy" id="74358"/>
    <lineage>
        <taxon>Eukaryota</taxon>
        <taxon>Metazoa</taxon>
        <taxon>Chordata</taxon>
        <taxon>Craniata</taxon>
        <taxon>Vertebrata</taxon>
        <taxon>Euteleostomi</taxon>
        <taxon>Lepidosauria</taxon>
        <taxon>Squamata</taxon>
        <taxon>Bifurcata</taxon>
        <taxon>Unidentata</taxon>
        <taxon>Episquamata</taxon>
        <taxon>Laterata</taxon>
        <taxon>Lacertibaenia</taxon>
        <taxon>Lacertidae</taxon>
        <taxon>Podarcis</taxon>
    </lineage>
</organism>
<feature type="compositionally biased region" description="Polar residues" evidence="1">
    <location>
        <begin position="54"/>
        <end position="69"/>
    </location>
</feature>
<sequence>MGRSGKAVEAEPPKRQEALAADGGKEETSTGQERPAAPTLPFPILPMVRRSCSPLPNQISENSTSPAKL</sequence>
<evidence type="ECO:0000313" key="2">
    <source>
        <dbReference type="EMBL" id="CAI5771627.1"/>
    </source>
</evidence>
<name>A0AA35K6A8_9SAUR</name>
<proteinExistence type="predicted"/>
<feature type="region of interest" description="Disordered" evidence="1">
    <location>
        <begin position="1"/>
        <end position="69"/>
    </location>
</feature>
<accession>A0AA35K6A8</accession>
<dbReference type="EMBL" id="OX395129">
    <property type="protein sequence ID" value="CAI5771627.1"/>
    <property type="molecule type" value="Genomic_DNA"/>
</dbReference>